<keyword evidence="5" id="KW-1185">Reference proteome</keyword>
<evidence type="ECO:0000256" key="3">
    <source>
        <dbReference type="SAM" id="Phobius"/>
    </source>
</evidence>
<dbReference type="OrthoDB" id="411368at2"/>
<dbReference type="Pfam" id="PF07155">
    <property type="entry name" value="ECF-ribofla_trS"/>
    <property type="match status" value="1"/>
</dbReference>
<feature type="transmembrane region" description="Helical" evidence="3">
    <location>
        <begin position="72"/>
        <end position="90"/>
    </location>
</feature>
<evidence type="ECO:0000313" key="4">
    <source>
        <dbReference type="EMBL" id="KXL53926.1"/>
    </source>
</evidence>
<name>A0A136WH84_9FIRM</name>
<evidence type="ECO:0000313" key="5">
    <source>
        <dbReference type="Proteomes" id="UP000070539"/>
    </source>
</evidence>
<sequence>MKMTTKEMCIQGLLVALVTVSTMIFQIPVSATQGYIHLGDSMILLISVFFGAKYGMVAGGVGSGLADLLSGYAHWAPFTFIIKGIMGYLIGKIASFSEKDERFFTSRNMLGAVIGIVWMVFGYFIGGGILKSSFAVAAVSIPENLVQGFAGFAIFLVVGLAFHRAKIYKFVLSR</sequence>
<gene>
    <name evidence="4" type="primary">hmpT</name>
    <name evidence="4" type="ORF">CLNEO_00180</name>
</gene>
<dbReference type="PANTHER" id="PTHR37815:SF3">
    <property type="entry name" value="UPF0397 PROTEIN SPR0429"/>
    <property type="match status" value="1"/>
</dbReference>
<dbReference type="RefSeq" id="WP_066083270.1">
    <property type="nucleotide sequence ID" value="NZ_LRVM01000001.1"/>
</dbReference>
<protein>
    <submittedName>
        <fullName evidence="4">Thiamine transporter HmpT</fullName>
    </submittedName>
</protein>
<dbReference type="Gene3D" id="1.10.1760.20">
    <property type="match status" value="1"/>
</dbReference>
<comment type="caution">
    <text evidence="4">The sequence shown here is derived from an EMBL/GenBank/DDBJ whole genome shotgun (WGS) entry which is preliminary data.</text>
</comment>
<feature type="transmembrane region" description="Helical" evidence="3">
    <location>
        <begin position="110"/>
        <end position="130"/>
    </location>
</feature>
<dbReference type="AlphaFoldDB" id="A0A136WH84"/>
<dbReference type="STRING" id="36847.CLNEO_00180"/>
<evidence type="ECO:0000256" key="2">
    <source>
        <dbReference type="ARBA" id="ARBA00022989"/>
    </source>
</evidence>
<dbReference type="EMBL" id="LRVM01000001">
    <property type="protein sequence ID" value="KXL53926.1"/>
    <property type="molecule type" value="Genomic_DNA"/>
</dbReference>
<dbReference type="PANTHER" id="PTHR37815">
    <property type="entry name" value="UPF0397 PROTEIN BC_2624-RELATED"/>
    <property type="match status" value="1"/>
</dbReference>
<feature type="transmembrane region" description="Helical" evidence="3">
    <location>
        <begin position="43"/>
        <end position="66"/>
    </location>
</feature>
<dbReference type="GO" id="GO:0016020">
    <property type="term" value="C:membrane"/>
    <property type="evidence" value="ECO:0007669"/>
    <property type="project" value="InterPro"/>
</dbReference>
<proteinExistence type="predicted"/>
<feature type="transmembrane region" description="Helical" evidence="3">
    <location>
        <begin position="12"/>
        <end position="31"/>
    </location>
</feature>
<dbReference type="Proteomes" id="UP000070539">
    <property type="component" value="Unassembled WGS sequence"/>
</dbReference>
<evidence type="ECO:0000256" key="1">
    <source>
        <dbReference type="ARBA" id="ARBA00022692"/>
    </source>
</evidence>
<feature type="transmembrane region" description="Helical" evidence="3">
    <location>
        <begin position="145"/>
        <end position="165"/>
    </location>
</feature>
<keyword evidence="1 3" id="KW-0812">Transmembrane</keyword>
<dbReference type="PATRIC" id="fig|36847.3.peg.22"/>
<keyword evidence="3" id="KW-0472">Membrane</keyword>
<reference evidence="4 5" key="1">
    <citation type="submission" date="2016-01" db="EMBL/GenBank/DDBJ databases">
        <title>Genome sequence of Clostridium neopropionicum X4, DSM-3847.</title>
        <authorList>
            <person name="Poehlein A."/>
            <person name="Beck M.H."/>
            <person name="Bengelsdorf F.R."/>
            <person name="Daniel R."/>
            <person name="Duerre P."/>
        </authorList>
    </citation>
    <scope>NUCLEOTIDE SEQUENCE [LARGE SCALE GENOMIC DNA]</scope>
    <source>
        <strain evidence="4 5">DSM-3847</strain>
    </source>
</reference>
<organism evidence="4 5">
    <name type="scientific">Anaerotignum neopropionicum</name>
    <dbReference type="NCBI Taxonomy" id="36847"/>
    <lineage>
        <taxon>Bacteria</taxon>
        <taxon>Bacillati</taxon>
        <taxon>Bacillota</taxon>
        <taxon>Clostridia</taxon>
        <taxon>Lachnospirales</taxon>
        <taxon>Anaerotignaceae</taxon>
        <taxon>Anaerotignum</taxon>
    </lineage>
</organism>
<dbReference type="InterPro" id="IPR009825">
    <property type="entry name" value="ECF_substrate-spec-like"/>
</dbReference>
<keyword evidence="2 3" id="KW-1133">Transmembrane helix</keyword>
<accession>A0A136WH84</accession>